<dbReference type="Proteomes" id="UP000651085">
    <property type="component" value="Unassembled WGS sequence"/>
</dbReference>
<evidence type="ECO:0000313" key="4">
    <source>
        <dbReference type="Proteomes" id="UP000651085"/>
    </source>
</evidence>
<gene>
    <name evidence="3" type="ORF">H8744_01045</name>
</gene>
<organism evidence="3 4">
    <name type="scientific">Jilunia laotingensis</name>
    <dbReference type="NCBI Taxonomy" id="2763675"/>
    <lineage>
        <taxon>Bacteria</taxon>
        <taxon>Pseudomonadati</taxon>
        <taxon>Bacteroidota</taxon>
        <taxon>Bacteroidia</taxon>
        <taxon>Bacteroidales</taxon>
        <taxon>Bacteroidaceae</taxon>
        <taxon>Jilunia</taxon>
    </lineage>
</organism>
<keyword evidence="4" id="KW-1185">Reference proteome</keyword>
<dbReference type="Gene3D" id="3.40.50.720">
    <property type="entry name" value="NAD(P)-binding Rossmann-like Domain"/>
    <property type="match status" value="1"/>
</dbReference>
<dbReference type="Pfam" id="PF01370">
    <property type="entry name" value="Epimerase"/>
    <property type="match status" value="1"/>
</dbReference>
<proteinExistence type="inferred from homology"/>
<sequence length="297" mass="33262">MKLLFTGAFGFVGTNVLPLLKNRYIVSTLGLSSQNDYCVDLAKEIPCLKEAYDIVLHAAGKAHCIPKTEEEKQAFFDINFQGSKNICMALEKSGIPKAFIFISTVAVYGCEFGNDITEEHPLNGMTPYAESKKKAELYLKDWCREHNVVLSIIRPSLIVGPNPPGTLGYMIKGIRTRRYLSISNGKCKKSLLMVQDIANLVPLLIAKGGIYNVCDTYKPTFKELEIIISRLLGKPLPFSIPYWVAKCMAFIGDCFGSNVLLNTLTLHKITKSLTFNNEKARRELGWEPMNVLDHFKI</sequence>
<feature type="domain" description="NAD-dependent epimerase/dehydratase" evidence="2">
    <location>
        <begin position="4"/>
        <end position="214"/>
    </location>
</feature>
<comment type="similarity">
    <text evidence="1">Belongs to the NAD(P)-dependent epimerase/dehydratase family.</text>
</comment>
<dbReference type="InterPro" id="IPR001509">
    <property type="entry name" value="Epimerase_deHydtase"/>
</dbReference>
<dbReference type="PANTHER" id="PTHR43000">
    <property type="entry name" value="DTDP-D-GLUCOSE 4,6-DEHYDRATASE-RELATED"/>
    <property type="match status" value="1"/>
</dbReference>
<dbReference type="SUPFAM" id="SSF51735">
    <property type="entry name" value="NAD(P)-binding Rossmann-fold domains"/>
    <property type="match status" value="1"/>
</dbReference>
<dbReference type="InterPro" id="IPR036291">
    <property type="entry name" value="NAD(P)-bd_dom_sf"/>
</dbReference>
<accession>A0A926F0L1</accession>
<evidence type="ECO:0000313" key="3">
    <source>
        <dbReference type="EMBL" id="MBC8591845.1"/>
    </source>
</evidence>
<dbReference type="AlphaFoldDB" id="A0A926F0L1"/>
<dbReference type="RefSeq" id="WP_262433066.1">
    <property type="nucleotide sequence ID" value="NZ_JACRTF010000001.1"/>
</dbReference>
<evidence type="ECO:0000259" key="2">
    <source>
        <dbReference type="Pfam" id="PF01370"/>
    </source>
</evidence>
<comment type="caution">
    <text evidence="3">The sequence shown here is derived from an EMBL/GenBank/DDBJ whole genome shotgun (WGS) entry which is preliminary data.</text>
</comment>
<dbReference type="EMBL" id="JACRTF010000001">
    <property type="protein sequence ID" value="MBC8591845.1"/>
    <property type="molecule type" value="Genomic_DNA"/>
</dbReference>
<reference evidence="3" key="1">
    <citation type="submission" date="2020-08" db="EMBL/GenBank/DDBJ databases">
        <title>Genome public.</title>
        <authorList>
            <person name="Liu C."/>
            <person name="Sun Q."/>
        </authorList>
    </citation>
    <scope>NUCLEOTIDE SEQUENCE</scope>
    <source>
        <strain evidence="3">N12</strain>
    </source>
</reference>
<evidence type="ECO:0000256" key="1">
    <source>
        <dbReference type="ARBA" id="ARBA00007637"/>
    </source>
</evidence>
<name>A0A926F0L1_9BACT</name>
<protein>
    <submittedName>
        <fullName evidence="3">NAD-dependent epimerase/dehydratase family protein</fullName>
    </submittedName>
</protein>